<gene>
    <name evidence="1" type="ORF">F8C76_11275</name>
</gene>
<dbReference type="EMBL" id="WELG01000002">
    <property type="protein sequence ID" value="KAB7528437.1"/>
    <property type="molecule type" value="Genomic_DNA"/>
</dbReference>
<accession>A0A6I1DYL0</accession>
<protein>
    <submittedName>
        <fullName evidence="1">Uncharacterized protein</fullName>
    </submittedName>
</protein>
<name>A0A6I1DYL0_9FLAO</name>
<organism evidence="1 2">
    <name type="scientific">Flagellimonas olearia</name>
    <dbReference type="NCBI Taxonomy" id="552546"/>
    <lineage>
        <taxon>Bacteria</taxon>
        <taxon>Pseudomonadati</taxon>
        <taxon>Bacteroidota</taxon>
        <taxon>Flavobacteriia</taxon>
        <taxon>Flavobacteriales</taxon>
        <taxon>Flavobacteriaceae</taxon>
        <taxon>Flagellimonas</taxon>
    </lineage>
</organism>
<dbReference type="OrthoDB" id="9992466at2"/>
<reference evidence="1 2" key="1">
    <citation type="submission" date="2019-10" db="EMBL/GenBank/DDBJ databases">
        <title>Muricauda olearia CL-SS4 JCM15563 genome.</title>
        <authorList>
            <person name="Liu L."/>
        </authorList>
    </citation>
    <scope>NUCLEOTIDE SEQUENCE [LARGE SCALE GENOMIC DNA]</scope>
    <source>
        <strain evidence="1 2">CL-SS4</strain>
    </source>
</reference>
<dbReference type="AlphaFoldDB" id="A0A6I1DYL0"/>
<dbReference type="RefSeq" id="WP_152131809.1">
    <property type="nucleotide sequence ID" value="NZ_WELG01000002.1"/>
</dbReference>
<sequence>MKKYKKYFSENPITLFEQQFDSFLSKEKNVSGEAHPNGFNEKLGIFTNNLHQLQHRYRREIGEQTAIKKEVPFVDAAPFLFPKQKVNYRYWKAHLKKVGKLIHHCNLHITELETKNVLLKLFNRNVDVPKDKGLGYWCLEGKDDVNYWRIGVELDEVIEEAFKNGIPEWQIRLKNKILFNPKLKLTGKERKSISAKLARA</sequence>
<evidence type="ECO:0000313" key="1">
    <source>
        <dbReference type="EMBL" id="KAB7528437.1"/>
    </source>
</evidence>
<evidence type="ECO:0000313" key="2">
    <source>
        <dbReference type="Proteomes" id="UP000429785"/>
    </source>
</evidence>
<proteinExistence type="predicted"/>
<dbReference type="Proteomes" id="UP000429785">
    <property type="component" value="Unassembled WGS sequence"/>
</dbReference>
<comment type="caution">
    <text evidence="1">The sequence shown here is derived from an EMBL/GenBank/DDBJ whole genome shotgun (WGS) entry which is preliminary data.</text>
</comment>